<keyword evidence="2" id="KW-0677">Repeat</keyword>
<sequence>MSVTVTTGFVSIDVEISVNVVVLVTVDPGLVTVTPEIVTVWVVLSVDVVMSVTVEPGTVIVDPGTVTDVVETSVNVAVSVTVVAGKVTVWVEVMVVPPPGVMVTVVVCVVVAVTVTVEIELSVAVTVVPVRVTVSVVPGKLTVVVTVSVSVGPGAVVVTVTVTVDTGAVVGVVTGLLVVVDVVGVVSGGNVVGVLVVVVDVVDVLVHTGQVVIVDVEVTVIVAGALAIIAGDSGGFALFLKLYPGCVVIVEVLVSASKIGDDPGIVQYAEELVGNDTVGASDGNSAGDAEGSGTAEYATALGRLVAAYCILEGNDEGLLYTLNLTTSFDITTSNLTALFGNMSKAGGIANNIAPTYRDGAMFANDNELYLYGGLLRLTDSQDPPAGNTVLGYERYQYGPDRGSWQPGFIIDNLNSGVTRYMTNGAGVSAPSENLGFYFSGMRGKDWGPIYADDESANITSDRMIKVDMSGMRDNKWSNLSLPAYVPARANAELVWIPVAEAGVLVAIGGVINPATIFSSDGLTSAQQNASKRTSPGFMETVSVYDVSGDRWYLQNTTGDIPPQLTQFCSVYASAADGSSHNIYVYGGYDGLNTENTPSDDVYVLSLPSFSWIKLYSGNSTHGRSGHRCVKPYPDQMLVLGGVHLDPTHCLDGGVIQVFNLNTGRFQNTYSPTVWGEYKVPDLVTAVIGGGSKGGATKVSPTSWTNSLLADVLKTKYTKTISTWYPYNSTTSSSPTIAPVPDKGSSFPRWAGAIIGVILGLLLVAGAVIFWCLRRRRKVHESQSTSEQSARSWILRWMHSGGSTTGAPKSGDTTASTGYSAFANESNITPATAVSPWSVEAGGDPVYEMLGHTTTLPVELPTPYNNHSLPSPVSTSGVSGTDYVSPVTVSTPSTEGEPSPVRPSHHRHISSLSTVPTIANVMHEEGDHRQTYRSDISEGSVELDCPRGVELSGSTPQEGRLETPREVDEIDGLGIKELP</sequence>
<feature type="transmembrane region" description="Helical" evidence="4">
    <location>
        <begin position="168"/>
        <end position="199"/>
    </location>
</feature>
<dbReference type="PANTHER" id="PTHR46228:SF2">
    <property type="entry name" value="KELCH REPEAT PROTEIN (AFU_ORTHOLOGUE AFUA_4G14350)"/>
    <property type="match status" value="1"/>
</dbReference>
<evidence type="ECO:0000256" key="3">
    <source>
        <dbReference type="SAM" id="MobiDB-lite"/>
    </source>
</evidence>
<feature type="transmembrane region" description="Helical" evidence="4">
    <location>
        <begin position="141"/>
        <end position="162"/>
    </location>
</feature>
<keyword evidence="4" id="KW-0472">Membrane</keyword>
<evidence type="ECO:0000256" key="1">
    <source>
        <dbReference type="ARBA" id="ARBA00022441"/>
    </source>
</evidence>
<comment type="caution">
    <text evidence="5">The sequence shown here is derived from an EMBL/GenBank/DDBJ whole genome shotgun (WGS) entry which is preliminary data.</text>
</comment>
<evidence type="ECO:0000313" key="6">
    <source>
        <dbReference type="Proteomes" id="UP000051487"/>
    </source>
</evidence>
<dbReference type="Gene3D" id="2.120.10.80">
    <property type="entry name" value="Kelch-type beta propeller"/>
    <property type="match status" value="1"/>
</dbReference>
<dbReference type="InterPro" id="IPR015915">
    <property type="entry name" value="Kelch-typ_b-propeller"/>
</dbReference>
<organism evidence="5 6">
    <name type="scientific">Aspergillus lentulus</name>
    <dbReference type="NCBI Taxonomy" id="293939"/>
    <lineage>
        <taxon>Eukaryota</taxon>
        <taxon>Fungi</taxon>
        <taxon>Dikarya</taxon>
        <taxon>Ascomycota</taxon>
        <taxon>Pezizomycotina</taxon>
        <taxon>Eurotiomycetes</taxon>
        <taxon>Eurotiomycetidae</taxon>
        <taxon>Eurotiales</taxon>
        <taxon>Aspergillaceae</taxon>
        <taxon>Aspergillus</taxon>
        <taxon>Aspergillus subgen. Fumigati</taxon>
    </lineage>
</organism>
<dbReference type="Proteomes" id="UP000051487">
    <property type="component" value="Unassembled WGS sequence"/>
</dbReference>
<dbReference type="InterPro" id="IPR011043">
    <property type="entry name" value="Gal_Oxase/kelch_b-propeller"/>
</dbReference>
<protein>
    <submittedName>
        <fullName evidence="5">Uncharacterized protein</fullName>
    </submittedName>
</protein>
<feature type="transmembrane region" description="Helical" evidence="4">
    <location>
        <begin position="211"/>
        <end position="231"/>
    </location>
</feature>
<evidence type="ECO:0000256" key="4">
    <source>
        <dbReference type="SAM" id="Phobius"/>
    </source>
</evidence>
<feature type="transmembrane region" description="Helical" evidence="4">
    <location>
        <begin position="101"/>
        <end position="129"/>
    </location>
</feature>
<feature type="compositionally biased region" description="Polar residues" evidence="3">
    <location>
        <begin position="886"/>
        <end position="895"/>
    </location>
</feature>
<name>A0AAN4PNU0_ASPLE</name>
<dbReference type="SUPFAM" id="SSF50965">
    <property type="entry name" value="Galactose oxidase, central domain"/>
    <property type="match status" value="1"/>
</dbReference>
<accession>A0AAN4PNU0</accession>
<proteinExistence type="predicted"/>
<dbReference type="CDD" id="cd12087">
    <property type="entry name" value="TM_EGFR-like"/>
    <property type="match status" value="1"/>
</dbReference>
<reference evidence="5 6" key="1">
    <citation type="submission" date="2015-11" db="EMBL/GenBank/DDBJ databases">
        <title>Aspergillus lentulus strain IFM 54703T.</title>
        <authorList>
            <person name="Kusuya Y."/>
            <person name="Sakai K."/>
            <person name="Kamei K."/>
            <person name="Takahashi H."/>
            <person name="Yaguchi T."/>
        </authorList>
    </citation>
    <scope>NUCLEOTIDE SEQUENCE [LARGE SCALE GENOMIC DNA]</scope>
    <source>
        <strain evidence="5 6">IFM 54703</strain>
    </source>
</reference>
<evidence type="ECO:0000256" key="2">
    <source>
        <dbReference type="ARBA" id="ARBA00022737"/>
    </source>
</evidence>
<keyword evidence="4" id="KW-0812">Transmembrane</keyword>
<keyword evidence="4" id="KW-1133">Transmembrane helix</keyword>
<dbReference type="PANTHER" id="PTHR46228">
    <property type="entry name" value="KELCH DOMAIN-CONTAINING PROTEIN"/>
    <property type="match status" value="1"/>
</dbReference>
<feature type="region of interest" description="Disordered" evidence="3">
    <location>
        <begin position="945"/>
        <end position="978"/>
    </location>
</feature>
<dbReference type="AlphaFoldDB" id="A0AAN4PNU0"/>
<feature type="transmembrane region" description="Helical" evidence="4">
    <location>
        <begin position="749"/>
        <end position="772"/>
    </location>
</feature>
<evidence type="ECO:0000313" key="5">
    <source>
        <dbReference type="EMBL" id="GAQ10023.1"/>
    </source>
</evidence>
<dbReference type="EMBL" id="BCLY01000013">
    <property type="protein sequence ID" value="GAQ10023.1"/>
    <property type="molecule type" value="Genomic_DNA"/>
</dbReference>
<gene>
    <name evidence="5" type="ORF">ALT_7344</name>
</gene>
<feature type="region of interest" description="Disordered" evidence="3">
    <location>
        <begin position="870"/>
        <end position="907"/>
    </location>
</feature>
<keyword evidence="1" id="KW-0880">Kelch repeat</keyword>